<feature type="binding site" evidence="20">
    <location>
        <position position="230"/>
    </location>
    <ligand>
        <name>ATP</name>
        <dbReference type="ChEBI" id="CHEBI:30616"/>
    </ligand>
</feature>
<evidence type="ECO:0000256" key="4">
    <source>
        <dbReference type="ARBA" id="ARBA00012513"/>
    </source>
</evidence>
<feature type="compositionally biased region" description="Acidic residues" evidence="22">
    <location>
        <begin position="426"/>
        <end position="437"/>
    </location>
</feature>
<dbReference type="Proteomes" id="UP000238479">
    <property type="component" value="Chromosome 5"/>
</dbReference>
<dbReference type="FunFam" id="3.30.200.20:FF:000148">
    <property type="entry name" value="Serine/threonine-protein kinase RIO1"/>
    <property type="match status" value="1"/>
</dbReference>
<keyword evidence="13" id="KW-0378">Hydrolase</keyword>
<keyword evidence="15" id="KW-0460">Magnesium</keyword>
<dbReference type="EC" id="2.7.11.1" evidence="4 18"/>
<evidence type="ECO:0000256" key="6">
    <source>
        <dbReference type="ARBA" id="ARBA00022490"/>
    </source>
</evidence>
<evidence type="ECO:0000256" key="10">
    <source>
        <dbReference type="ARBA" id="ARBA00022723"/>
    </source>
</evidence>
<dbReference type="PANTHER" id="PTHR45723">
    <property type="entry name" value="SERINE/THREONINE-PROTEIN KINASE RIO1"/>
    <property type="match status" value="1"/>
</dbReference>
<dbReference type="Gene3D" id="3.30.200.20">
    <property type="entry name" value="Phosphorylase Kinase, domain 1"/>
    <property type="match status" value="1"/>
</dbReference>
<evidence type="ECO:0000256" key="20">
    <source>
        <dbReference type="PIRSR" id="PIRSR038147-2"/>
    </source>
</evidence>
<feature type="region of interest" description="Disordered" evidence="22">
    <location>
        <begin position="416"/>
        <end position="495"/>
    </location>
</feature>
<evidence type="ECO:0000256" key="14">
    <source>
        <dbReference type="ARBA" id="ARBA00022840"/>
    </source>
</evidence>
<dbReference type="InterPro" id="IPR051272">
    <property type="entry name" value="RIO-type_Ser/Thr_kinase"/>
</dbReference>
<keyword evidence="12 18" id="KW-0418">Kinase</keyword>
<dbReference type="InterPro" id="IPR011009">
    <property type="entry name" value="Kinase-like_dom_sf"/>
</dbReference>
<proteinExistence type="inferred from homology"/>
<evidence type="ECO:0000256" key="5">
    <source>
        <dbReference type="ARBA" id="ARBA00016038"/>
    </source>
</evidence>
<keyword evidence="7" id="KW-0690">Ribosome biogenesis</keyword>
<dbReference type="SMART" id="SM00090">
    <property type="entry name" value="RIO"/>
    <property type="match status" value="1"/>
</dbReference>
<feature type="compositionally biased region" description="Basic residues" evidence="22">
    <location>
        <begin position="455"/>
        <end position="464"/>
    </location>
</feature>
<dbReference type="Gene3D" id="1.10.510.10">
    <property type="entry name" value="Transferase(Phosphotransferase) domain 1"/>
    <property type="match status" value="1"/>
</dbReference>
<dbReference type="GO" id="GO:0106310">
    <property type="term" value="F:protein serine kinase activity"/>
    <property type="evidence" value="ECO:0007669"/>
    <property type="project" value="RHEA"/>
</dbReference>
<keyword evidence="6" id="KW-0963">Cytoplasm</keyword>
<keyword evidence="8 18" id="KW-0723">Serine/threonine-protein kinase</keyword>
<dbReference type="GO" id="GO:0046872">
    <property type="term" value="F:metal ion binding"/>
    <property type="evidence" value="ECO:0007669"/>
    <property type="project" value="UniProtKB-KW"/>
</dbReference>
<evidence type="ECO:0000256" key="7">
    <source>
        <dbReference type="ARBA" id="ARBA00022517"/>
    </source>
</evidence>
<evidence type="ECO:0000256" key="2">
    <source>
        <dbReference type="ARBA" id="ARBA00004496"/>
    </source>
</evidence>
<evidence type="ECO:0000256" key="9">
    <source>
        <dbReference type="ARBA" id="ARBA00022679"/>
    </source>
</evidence>
<feature type="binding site" evidence="21">
    <location>
        <position position="291"/>
    </location>
    <ligand>
        <name>Mg(2+)</name>
        <dbReference type="ChEBI" id="CHEBI:18420"/>
    </ligand>
</feature>
<dbReference type="SUPFAM" id="SSF56112">
    <property type="entry name" value="Protein kinase-like (PK-like)"/>
    <property type="match status" value="1"/>
</dbReference>
<dbReference type="STRING" id="74649.A0A2P6Q799"/>
<evidence type="ECO:0000256" key="8">
    <source>
        <dbReference type="ARBA" id="ARBA00022527"/>
    </source>
</evidence>
<dbReference type="PIRSF" id="PIRSF038147">
    <property type="entry name" value="Ser/Thr_PK_RIO1"/>
    <property type="match status" value="1"/>
</dbReference>
<feature type="domain" description="Protein kinase" evidence="23">
    <location>
        <begin position="130"/>
        <end position="478"/>
    </location>
</feature>
<keyword evidence="10" id="KW-0479">Metal-binding</keyword>
<evidence type="ECO:0000256" key="12">
    <source>
        <dbReference type="ARBA" id="ARBA00022777"/>
    </source>
</evidence>
<protein>
    <recommendedName>
        <fullName evidence="5 18">Serine/threonine-protein kinase RIO1</fullName>
        <ecNumber evidence="4 18">2.7.11.1</ecNumber>
    </recommendedName>
</protein>
<keyword evidence="11 18" id="KW-0547">Nucleotide-binding</keyword>
<dbReference type="Gramene" id="PRQ30049">
    <property type="protein sequence ID" value="PRQ30049"/>
    <property type="gene ID" value="RchiOBHm_Chr5g0020401"/>
</dbReference>
<dbReference type="CDD" id="cd05147">
    <property type="entry name" value="RIO1_euk"/>
    <property type="match status" value="1"/>
</dbReference>
<feature type="active site" description="4-aspartylphosphate intermediate" evidence="19">
    <location>
        <position position="291"/>
    </location>
</feature>
<comment type="catalytic activity">
    <reaction evidence="17 18">
        <text>L-seryl-[protein] + ATP = O-phospho-L-seryl-[protein] + ADP + H(+)</text>
        <dbReference type="Rhea" id="RHEA:17989"/>
        <dbReference type="Rhea" id="RHEA-COMP:9863"/>
        <dbReference type="Rhea" id="RHEA-COMP:11604"/>
        <dbReference type="ChEBI" id="CHEBI:15378"/>
        <dbReference type="ChEBI" id="CHEBI:29999"/>
        <dbReference type="ChEBI" id="CHEBI:30616"/>
        <dbReference type="ChEBI" id="CHEBI:83421"/>
        <dbReference type="ChEBI" id="CHEBI:456216"/>
        <dbReference type="EC" id="2.7.11.1"/>
    </reaction>
</comment>
<evidence type="ECO:0000256" key="3">
    <source>
        <dbReference type="ARBA" id="ARBA00009196"/>
    </source>
</evidence>
<comment type="similarity">
    <text evidence="3 18">Belongs to the protein kinase superfamily. RIO-type Ser/Thr kinase family.</text>
</comment>
<comment type="subcellular location">
    <subcellularLocation>
        <location evidence="2">Cytoplasm</location>
    </subcellularLocation>
</comment>
<feature type="compositionally biased region" description="Basic residues" evidence="22">
    <location>
        <begin position="472"/>
        <end position="495"/>
    </location>
</feature>
<feature type="binding site" evidence="20">
    <location>
        <position position="158"/>
    </location>
    <ligand>
        <name>ATP</name>
        <dbReference type="ChEBI" id="CHEBI:30616"/>
    </ligand>
</feature>
<dbReference type="EMBL" id="PDCK01000043">
    <property type="protein sequence ID" value="PRQ30049.1"/>
    <property type="molecule type" value="Genomic_DNA"/>
</dbReference>
<dbReference type="GO" id="GO:0004674">
    <property type="term" value="F:protein serine/threonine kinase activity"/>
    <property type="evidence" value="ECO:0007669"/>
    <property type="project" value="UniProtKB-KW"/>
</dbReference>
<accession>A0A2P6Q799</accession>
<dbReference type="AlphaFoldDB" id="A0A2P6Q799"/>
<dbReference type="InterPro" id="IPR000687">
    <property type="entry name" value="RIO_kinase"/>
</dbReference>
<dbReference type="InterPro" id="IPR017407">
    <property type="entry name" value="Ser/Thr_kinase_Rio1"/>
</dbReference>
<dbReference type="GO" id="GO:0005524">
    <property type="term" value="F:ATP binding"/>
    <property type="evidence" value="ECO:0007669"/>
    <property type="project" value="UniProtKB-KW"/>
</dbReference>
<dbReference type="GO" id="GO:0005737">
    <property type="term" value="C:cytoplasm"/>
    <property type="evidence" value="ECO:0007669"/>
    <property type="project" value="UniProtKB-SubCell"/>
</dbReference>
<dbReference type="OMA" id="WAENEMM"/>
<evidence type="ECO:0000256" key="18">
    <source>
        <dbReference type="PIRNR" id="PIRNR038147"/>
    </source>
</evidence>
<evidence type="ECO:0000256" key="13">
    <source>
        <dbReference type="ARBA" id="ARBA00022801"/>
    </source>
</evidence>
<evidence type="ECO:0000256" key="17">
    <source>
        <dbReference type="ARBA" id="ARBA00048679"/>
    </source>
</evidence>
<keyword evidence="25" id="KW-1185">Reference proteome</keyword>
<evidence type="ECO:0000259" key="23">
    <source>
        <dbReference type="PROSITE" id="PS50011"/>
    </source>
</evidence>
<dbReference type="PROSITE" id="PS50011">
    <property type="entry name" value="PROTEIN_KINASE_DOM"/>
    <property type="match status" value="1"/>
</dbReference>
<reference evidence="24 25" key="1">
    <citation type="journal article" date="2018" name="Nat. Genet.">
        <title>The Rosa genome provides new insights in the design of modern roses.</title>
        <authorList>
            <person name="Bendahmane M."/>
        </authorList>
    </citation>
    <scope>NUCLEOTIDE SEQUENCE [LARGE SCALE GENOMIC DNA]</scope>
    <source>
        <strain evidence="25">cv. Old Blush</strain>
    </source>
</reference>
<gene>
    <name evidence="24" type="ORF">RchiOBHm_Chr5g0020401</name>
</gene>
<evidence type="ECO:0000256" key="15">
    <source>
        <dbReference type="ARBA" id="ARBA00022842"/>
    </source>
</evidence>
<keyword evidence="9 18" id="KW-0808">Transferase</keyword>
<evidence type="ECO:0000256" key="11">
    <source>
        <dbReference type="ARBA" id="ARBA00022741"/>
    </source>
</evidence>
<evidence type="ECO:0000313" key="24">
    <source>
        <dbReference type="EMBL" id="PRQ30049.1"/>
    </source>
</evidence>
<dbReference type="GO" id="GO:0016787">
    <property type="term" value="F:hydrolase activity"/>
    <property type="evidence" value="ECO:0007669"/>
    <property type="project" value="UniProtKB-KW"/>
</dbReference>
<evidence type="ECO:0000313" key="25">
    <source>
        <dbReference type="Proteomes" id="UP000238479"/>
    </source>
</evidence>
<comment type="catalytic activity">
    <reaction evidence="16 18">
        <text>L-threonyl-[protein] + ATP = O-phospho-L-threonyl-[protein] + ADP + H(+)</text>
        <dbReference type="Rhea" id="RHEA:46608"/>
        <dbReference type="Rhea" id="RHEA-COMP:11060"/>
        <dbReference type="Rhea" id="RHEA-COMP:11605"/>
        <dbReference type="ChEBI" id="CHEBI:15378"/>
        <dbReference type="ChEBI" id="CHEBI:30013"/>
        <dbReference type="ChEBI" id="CHEBI:30616"/>
        <dbReference type="ChEBI" id="CHEBI:61977"/>
        <dbReference type="ChEBI" id="CHEBI:456216"/>
        <dbReference type="EC" id="2.7.11.1"/>
    </reaction>
</comment>
<feature type="active site" description="Proton acceptor" evidence="19">
    <location>
        <position position="274"/>
    </location>
</feature>
<dbReference type="Pfam" id="PF01163">
    <property type="entry name" value="RIO1"/>
    <property type="match status" value="1"/>
</dbReference>
<name>A0A2P6Q799_ROSCH</name>
<comment type="caution">
    <text evidence="24">The sequence shown here is derived from an EMBL/GenBank/DDBJ whole genome shotgun (WGS) entry which is preliminary data.</text>
</comment>
<feature type="binding site" evidence="21">
    <location>
        <position position="279"/>
    </location>
    <ligand>
        <name>Mg(2+)</name>
        <dbReference type="ChEBI" id="CHEBI:18420"/>
    </ligand>
</feature>
<dbReference type="InterPro" id="IPR000719">
    <property type="entry name" value="Prot_kinase_dom"/>
</dbReference>
<dbReference type="OrthoDB" id="205248at2759"/>
<comment type="cofactor">
    <cofactor evidence="1 21">
        <name>Mg(2+)</name>
        <dbReference type="ChEBI" id="CHEBI:18420"/>
    </cofactor>
</comment>
<evidence type="ECO:0000256" key="16">
    <source>
        <dbReference type="ARBA" id="ARBA00047899"/>
    </source>
</evidence>
<evidence type="ECO:0000256" key="21">
    <source>
        <dbReference type="PIRSR" id="PIRSR038147-3"/>
    </source>
</evidence>
<evidence type="ECO:0000256" key="1">
    <source>
        <dbReference type="ARBA" id="ARBA00001946"/>
    </source>
</evidence>
<evidence type="ECO:0000256" key="19">
    <source>
        <dbReference type="PIRSR" id="PIRSR038147-1"/>
    </source>
</evidence>
<keyword evidence="14 18" id="KW-0067">ATP-binding</keyword>
<evidence type="ECO:0000256" key="22">
    <source>
        <dbReference type="SAM" id="MobiDB-lite"/>
    </source>
</evidence>
<organism evidence="24 25">
    <name type="scientific">Rosa chinensis</name>
    <name type="common">China rose</name>
    <dbReference type="NCBI Taxonomy" id="74649"/>
    <lineage>
        <taxon>Eukaryota</taxon>
        <taxon>Viridiplantae</taxon>
        <taxon>Streptophyta</taxon>
        <taxon>Embryophyta</taxon>
        <taxon>Tracheophyta</taxon>
        <taxon>Spermatophyta</taxon>
        <taxon>Magnoliopsida</taxon>
        <taxon>eudicotyledons</taxon>
        <taxon>Gunneridae</taxon>
        <taxon>Pentapetalae</taxon>
        <taxon>rosids</taxon>
        <taxon>fabids</taxon>
        <taxon>Rosales</taxon>
        <taxon>Rosaceae</taxon>
        <taxon>Rosoideae</taxon>
        <taxon>Rosoideae incertae sedis</taxon>
        <taxon>Rosa</taxon>
    </lineage>
</organism>
<dbReference type="GO" id="GO:0042254">
    <property type="term" value="P:ribosome biogenesis"/>
    <property type="evidence" value="ECO:0007669"/>
    <property type="project" value="UniProtKB-KW"/>
</dbReference>
<sequence>MEEVESSMSKYLEYLDYDDEAVEGFFPINCRRPNAHGGLHRPNNSTLQPLSNRYQKFSARIRASPLEEWEGRLNIGMSNNVTTSIREFIREMAIGRTKTTDRADRATVEKVFDFRTKFIIYKLMGRDVCKEINGCISTGKEANVYHATNSDGQERAIKVFKTSVLDFKDRDRYVQGDFRFRRGYCKNNPRKMMKTWAEKEMRNLKRIKDAGIRCPTAHHINHHVLVMDFIGKAGWAAPLLNDAALSLDKLREGYREIIIAMRMLYQKAKLVHTDLSEFNILYFEGHLYIIDVSQAVDLFHTNANEFLRQDCVHVSDFFKKHGVAVMTTRELFDFIVDPSIAEEAVDSYLDEVQQKIVDRGDISAVDEIAESVFVQAYIPSTLNQVMDVEADVLRLTSGEDTEDMYYKTITGLRQALSSVPPSPCETESDSGSDEENSIDSHSSSGVKAQEPLNKKVARKENKKRVKEEKREARKHKLPKAVKKRRKKLSTGGKSR</sequence>
<dbReference type="InterPro" id="IPR018934">
    <property type="entry name" value="RIO_dom"/>
</dbReference>